<evidence type="ECO:0000313" key="2">
    <source>
        <dbReference type="EMBL" id="USJ27926.1"/>
    </source>
</evidence>
<dbReference type="EMBL" id="CP098809">
    <property type="protein sequence ID" value="USJ27926.1"/>
    <property type="molecule type" value="Genomic_DNA"/>
</dbReference>
<geneLocation type="plasmid" evidence="2 3">
    <name>pB</name>
</geneLocation>
<accession>A0A9Q9DE18</accession>
<proteinExistence type="predicted"/>
<name>A0A9Q9DE18_ENSAD</name>
<keyword evidence="2" id="KW-0614">Plasmid</keyword>
<evidence type="ECO:0000313" key="3">
    <source>
        <dbReference type="Proteomes" id="UP001055460"/>
    </source>
</evidence>
<feature type="region of interest" description="Disordered" evidence="1">
    <location>
        <begin position="49"/>
        <end position="73"/>
    </location>
</feature>
<sequence length="73" mass="8029">MLVAAYGLSGKDAICDCALGTRADKFVRVIEFAHRMTAFRPIERGAPHCRRNRRTAAATPKSRGDFATRSAFS</sequence>
<dbReference type="Proteomes" id="UP001055460">
    <property type="component" value="Plasmid pB"/>
</dbReference>
<dbReference type="AlphaFoldDB" id="A0A9Q9DE18"/>
<organism evidence="2 3">
    <name type="scientific">Ensifer adhaerens</name>
    <name type="common">Sinorhizobium morelense</name>
    <dbReference type="NCBI Taxonomy" id="106592"/>
    <lineage>
        <taxon>Bacteria</taxon>
        <taxon>Pseudomonadati</taxon>
        <taxon>Pseudomonadota</taxon>
        <taxon>Alphaproteobacteria</taxon>
        <taxon>Hyphomicrobiales</taxon>
        <taxon>Rhizobiaceae</taxon>
        <taxon>Sinorhizobium/Ensifer group</taxon>
        <taxon>Ensifer</taxon>
    </lineage>
</organism>
<gene>
    <name evidence="2" type="ORF">NE863_29065</name>
</gene>
<evidence type="ECO:0000256" key="1">
    <source>
        <dbReference type="SAM" id="MobiDB-lite"/>
    </source>
</evidence>
<protein>
    <submittedName>
        <fullName evidence="2">Uncharacterized protein</fullName>
    </submittedName>
</protein>
<dbReference type="RefSeq" id="WP_060634943.1">
    <property type="nucleotide sequence ID" value="NZ_CP098809.1"/>
</dbReference>
<reference evidence="2" key="1">
    <citation type="submission" date="2022-06" db="EMBL/GenBank/DDBJ databases">
        <title>Physiological and biochemical characterization and genomic elucidation of a strain of the genus Ensifer adhaerens M8 that combines arsenic oxidation and chromium reduction.</title>
        <authorList>
            <person name="Li X."/>
            <person name="Yu c."/>
        </authorList>
    </citation>
    <scope>NUCLEOTIDE SEQUENCE</scope>
    <source>
        <strain evidence="2">M8</strain>
        <plasmid evidence="2">pB</plasmid>
    </source>
</reference>